<comment type="caution">
    <text evidence="2">The sequence shown here is derived from an EMBL/GenBank/DDBJ whole genome shotgun (WGS) entry which is preliminary data.</text>
</comment>
<keyword evidence="1" id="KW-0472">Membrane</keyword>
<dbReference type="AlphaFoldDB" id="A0A917B3V8"/>
<feature type="transmembrane region" description="Helical" evidence="1">
    <location>
        <begin position="79"/>
        <end position="99"/>
    </location>
</feature>
<sequence length="130" mass="13722">MAILATVFIGITALLHVYIFVMESVQWRKPAIWRRFGLANQADADTTAPLAYNQGFYNLFLAIGAGLGLVLYFTSANQAGFALAAFSSASIVAAALVLLSTGKERLRAAALQGVPALLGLVFLLIAGVHP</sequence>
<accession>A0A917B3V8</accession>
<dbReference type="InterPro" id="IPR009732">
    <property type="entry name" value="DUF1304"/>
</dbReference>
<dbReference type="Pfam" id="PF06993">
    <property type="entry name" value="DUF1304"/>
    <property type="match status" value="1"/>
</dbReference>
<protein>
    <recommendedName>
        <fullName evidence="4">Epimerase</fullName>
    </recommendedName>
</protein>
<dbReference type="PANTHER" id="PTHR38446">
    <property type="entry name" value="BLL0914 PROTEIN"/>
    <property type="match status" value="1"/>
</dbReference>
<gene>
    <name evidence="2" type="ORF">GCM10011399_09560</name>
</gene>
<keyword evidence="1" id="KW-0812">Transmembrane</keyword>
<evidence type="ECO:0008006" key="4">
    <source>
        <dbReference type="Google" id="ProtNLM"/>
    </source>
</evidence>
<feature type="transmembrane region" description="Helical" evidence="1">
    <location>
        <begin position="6"/>
        <end position="25"/>
    </location>
</feature>
<evidence type="ECO:0000313" key="2">
    <source>
        <dbReference type="EMBL" id="GGF17934.1"/>
    </source>
</evidence>
<dbReference type="EMBL" id="BMGP01000002">
    <property type="protein sequence ID" value="GGF17934.1"/>
    <property type="molecule type" value="Genomic_DNA"/>
</dbReference>
<dbReference type="Proteomes" id="UP000598775">
    <property type="component" value="Unassembled WGS sequence"/>
</dbReference>
<evidence type="ECO:0000256" key="1">
    <source>
        <dbReference type="SAM" id="Phobius"/>
    </source>
</evidence>
<reference evidence="2 3" key="1">
    <citation type="journal article" date="2014" name="Int. J. Syst. Evol. Microbiol.">
        <title>Complete genome sequence of Corynebacterium casei LMG S-19264T (=DSM 44701T), isolated from a smear-ripened cheese.</title>
        <authorList>
            <consortium name="US DOE Joint Genome Institute (JGI-PGF)"/>
            <person name="Walter F."/>
            <person name="Albersmeier A."/>
            <person name="Kalinowski J."/>
            <person name="Ruckert C."/>
        </authorList>
    </citation>
    <scope>NUCLEOTIDE SEQUENCE [LARGE SCALE GENOMIC DNA]</scope>
    <source>
        <strain evidence="2 3">CGMCC 1.12976</strain>
    </source>
</reference>
<evidence type="ECO:0000313" key="3">
    <source>
        <dbReference type="Proteomes" id="UP000598775"/>
    </source>
</evidence>
<keyword evidence="1" id="KW-1133">Transmembrane helix</keyword>
<feature type="transmembrane region" description="Helical" evidence="1">
    <location>
        <begin position="56"/>
        <end position="73"/>
    </location>
</feature>
<dbReference type="RefSeq" id="WP_188674637.1">
    <property type="nucleotide sequence ID" value="NZ_BMGP01000002.1"/>
</dbReference>
<name>A0A917B3V8_9MICO</name>
<feature type="transmembrane region" description="Helical" evidence="1">
    <location>
        <begin position="106"/>
        <end position="128"/>
    </location>
</feature>
<dbReference type="PANTHER" id="PTHR38446:SF1">
    <property type="entry name" value="BLL0914 PROTEIN"/>
    <property type="match status" value="1"/>
</dbReference>
<organism evidence="2 3">
    <name type="scientific">Subtercola lobariae</name>
    <dbReference type="NCBI Taxonomy" id="1588641"/>
    <lineage>
        <taxon>Bacteria</taxon>
        <taxon>Bacillati</taxon>
        <taxon>Actinomycetota</taxon>
        <taxon>Actinomycetes</taxon>
        <taxon>Micrococcales</taxon>
        <taxon>Microbacteriaceae</taxon>
        <taxon>Subtercola</taxon>
    </lineage>
</organism>
<proteinExistence type="predicted"/>
<keyword evidence="3" id="KW-1185">Reference proteome</keyword>